<keyword evidence="2" id="KW-0378">Hydrolase</keyword>
<organism evidence="4 5">
    <name type="scientific">Echinicola jeungdonensis</name>
    <dbReference type="NCBI Taxonomy" id="709343"/>
    <lineage>
        <taxon>Bacteria</taxon>
        <taxon>Pseudomonadati</taxon>
        <taxon>Bacteroidota</taxon>
        <taxon>Cytophagia</taxon>
        <taxon>Cytophagales</taxon>
        <taxon>Cyclobacteriaceae</taxon>
        <taxon>Echinicola</taxon>
    </lineage>
</organism>
<comment type="caution">
    <text evidence="4">The sequence shown here is derived from an EMBL/GenBank/DDBJ whole genome shotgun (WGS) entry which is preliminary data.</text>
</comment>
<comment type="similarity">
    <text evidence="1">Belongs to the thioesterase PaaI family.</text>
</comment>
<reference evidence="4 5" key="1">
    <citation type="submission" date="2024-09" db="EMBL/GenBank/DDBJ databases">
        <authorList>
            <person name="Sun Q."/>
            <person name="Mori K."/>
        </authorList>
    </citation>
    <scope>NUCLEOTIDE SEQUENCE [LARGE SCALE GENOMIC DNA]</scope>
    <source>
        <strain evidence="4 5">CECT 7682</strain>
    </source>
</reference>
<dbReference type="InterPro" id="IPR006683">
    <property type="entry name" value="Thioestr_dom"/>
</dbReference>
<feature type="domain" description="Thioesterase" evidence="3">
    <location>
        <begin position="51"/>
        <end position="128"/>
    </location>
</feature>
<gene>
    <name evidence="4" type="ORF">ACFFUR_07190</name>
</gene>
<evidence type="ECO:0000313" key="5">
    <source>
        <dbReference type="Proteomes" id="UP001589654"/>
    </source>
</evidence>
<dbReference type="EMBL" id="JBHMEW010000051">
    <property type="protein sequence ID" value="MFB9211584.1"/>
    <property type="molecule type" value="Genomic_DNA"/>
</dbReference>
<keyword evidence="5" id="KW-1185">Reference proteome</keyword>
<evidence type="ECO:0000259" key="3">
    <source>
        <dbReference type="Pfam" id="PF03061"/>
    </source>
</evidence>
<dbReference type="PANTHER" id="PTHR43240">
    <property type="entry name" value="1,4-DIHYDROXY-2-NAPHTHOYL-COA THIOESTERASE 1"/>
    <property type="match status" value="1"/>
</dbReference>
<dbReference type="Proteomes" id="UP001589654">
    <property type="component" value="Unassembled WGS sequence"/>
</dbReference>
<dbReference type="SUPFAM" id="SSF54637">
    <property type="entry name" value="Thioesterase/thiol ester dehydrase-isomerase"/>
    <property type="match status" value="1"/>
</dbReference>
<dbReference type="RefSeq" id="WP_290248551.1">
    <property type="nucleotide sequence ID" value="NZ_JAUFQT010000001.1"/>
</dbReference>
<evidence type="ECO:0000256" key="2">
    <source>
        <dbReference type="ARBA" id="ARBA00022801"/>
    </source>
</evidence>
<dbReference type="Gene3D" id="3.10.129.10">
    <property type="entry name" value="Hotdog Thioesterase"/>
    <property type="match status" value="1"/>
</dbReference>
<protein>
    <submittedName>
        <fullName evidence="4">Hotdog fold thioesterase</fullName>
    </submittedName>
</protein>
<accession>A0ABV5J430</accession>
<dbReference type="PANTHER" id="PTHR43240:SF5">
    <property type="entry name" value="1,4-DIHYDROXY-2-NAPHTHOYL-COA THIOESTERASE 1"/>
    <property type="match status" value="1"/>
</dbReference>
<sequence length="141" mass="15287">MIFNKNLKLDFLNQLGKNNMADHLGIAFTAIGEDYLEATMPVDHRTKQPLGLLHGGANMVLAETLGSVAATCCINPDTHFCVGLEINANHLKSVKSGKVTGIAKPLHIGGKTQVWEIKINNEQGQLVCVSRITLAVLEKKQ</sequence>
<dbReference type="NCBIfam" id="TIGR00369">
    <property type="entry name" value="unchar_dom_1"/>
    <property type="match status" value="1"/>
</dbReference>
<dbReference type="InterPro" id="IPR003736">
    <property type="entry name" value="PAAI_dom"/>
</dbReference>
<proteinExistence type="inferred from homology"/>
<evidence type="ECO:0000313" key="4">
    <source>
        <dbReference type="EMBL" id="MFB9211584.1"/>
    </source>
</evidence>
<dbReference type="Pfam" id="PF03061">
    <property type="entry name" value="4HBT"/>
    <property type="match status" value="1"/>
</dbReference>
<dbReference type="CDD" id="cd03443">
    <property type="entry name" value="PaaI_thioesterase"/>
    <property type="match status" value="1"/>
</dbReference>
<dbReference type="InterPro" id="IPR029069">
    <property type="entry name" value="HotDog_dom_sf"/>
</dbReference>
<name>A0ABV5J430_9BACT</name>
<evidence type="ECO:0000256" key="1">
    <source>
        <dbReference type="ARBA" id="ARBA00008324"/>
    </source>
</evidence>